<reference evidence="3" key="1">
    <citation type="submission" date="2022-08" db="EMBL/GenBank/DDBJ databases">
        <title>A Global Phylogenomic Analysis of the Shiitake Genus Lentinula.</title>
        <authorList>
            <consortium name="DOE Joint Genome Institute"/>
            <person name="Sierra-Patev S."/>
            <person name="Min B."/>
            <person name="Naranjo-Ortiz M."/>
            <person name="Looney B."/>
            <person name="Konkel Z."/>
            <person name="Slot J.C."/>
            <person name="Sakamoto Y."/>
            <person name="Steenwyk J.L."/>
            <person name="Rokas A."/>
            <person name="Carro J."/>
            <person name="Camarero S."/>
            <person name="Ferreira P."/>
            <person name="Molpeceres G."/>
            <person name="Ruiz-Duenas F.J."/>
            <person name="Serrano A."/>
            <person name="Henrissat B."/>
            <person name="Drula E."/>
            <person name="Hughes K.W."/>
            <person name="Mata J.L."/>
            <person name="Ishikawa N.K."/>
            <person name="Vargas-Isla R."/>
            <person name="Ushijima S."/>
            <person name="Smith C.A."/>
            <person name="Ahrendt S."/>
            <person name="Andreopoulos W."/>
            <person name="He G."/>
            <person name="Labutti K."/>
            <person name="Lipzen A."/>
            <person name="Ng V."/>
            <person name="Riley R."/>
            <person name="Sandor L."/>
            <person name="Barry K."/>
            <person name="Martinez A.T."/>
            <person name="Xiao Y."/>
            <person name="Gibbons J.G."/>
            <person name="Terashima K."/>
            <person name="Grigoriev I.V."/>
            <person name="Hibbett D.S."/>
        </authorList>
    </citation>
    <scope>NUCLEOTIDE SEQUENCE</scope>
    <source>
        <strain evidence="3">RHP3577 ss4</strain>
    </source>
</reference>
<feature type="chain" id="PRO_5047245270" evidence="2">
    <location>
        <begin position="19"/>
        <end position="183"/>
    </location>
</feature>
<accession>A0ABQ8VJU9</accession>
<keyword evidence="2" id="KW-0732">Signal</keyword>
<organism evidence="3 4">
    <name type="scientific">Lentinula lateritia</name>
    <dbReference type="NCBI Taxonomy" id="40482"/>
    <lineage>
        <taxon>Eukaryota</taxon>
        <taxon>Fungi</taxon>
        <taxon>Dikarya</taxon>
        <taxon>Basidiomycota</taxon>
        <taxon>Agaricomycotina</taxon>
        <taxon>Agaricomycetes</taxon>
        <taxon>Agaricomycetidae</taxon>
        <taxon>Agaricales</taxon>
        <taxon>Marasmiineae</taxon>
        <taxon>Omphalotaceae</taxon>
        <taxon>Lentinula</taxon>
    </lineage>
</organism>
<keyword evidence="4" id="KW-1185">Reference proteome</keyword>
<evidence type="ECO:0000313" key="3">
    <source>
        <dbReference type="EMBL" id="KAJ4496654.1"/>
    </source>
</evidence>
<dbReference type="EMBL" id="JANVFT010000026">
    <property type="protein sequence ID" value="KAJ4496654.1"/>
    <property type="molecule type" value="Genomic_DNA"/>
</dbReference>
<evidence type="ECO:0000313" key="4">
    <source>
        <dbReference type="Proteomes" id="UP001150217"/>
    </source>
</evidence>
<evidence type="ECO:0000256" key="1">
    <source>
        <dbReference type="SAM" id="MobiDB-lite"/>
    </source>
</evidence>
<dbReference type="Proteomes" id="UP001150217">
    <property type="component" value="Unassembled WGS sequence"/>
</dbReference>
<proteinExistence type="predicted"/>
<comment type="caution">
    <text evidence="3">The sequence shown here is derived from an EMBL/GenBank/DDBJ whole genome shotgun (WGS) entry which is preliminary data.</text>
</comment>
<protein>
    <submittedName>
        <fullName evidence="3">Uncharacterized protein</fullName>
    </submittedName>
</protein>
<feature type="signal peptide" evidence="2">
    <location>
        <begin position="1"/>
        <end position="18"/>
    </location>
</feature>
<feature type="region of interest" description="Disordered" evidence="1">
    <location>
        <begin position="48"/>
        <end position="68"/>
    </location>
</feature>
<name>A0ABQ8VJU9_9AGAR</name>
<gene>
    <name evidence="3" type="ORF">C8R41DRAFT_825409</name>
</gene>
<evidence type="ECO:0000256" key="2">
    <source>
        <dbReference type="SAM" id="SignalP"/>
    </source>
</evidence>
<sequence>MYFNIAYLIFGITLAAYAAPVTNDVSSNPISSPASVVIHTRGFKPNQRTQYQYTANGRDRKDGKGPANPKVNAAVEKALESFGVFEPEALNDFAGLKTLDQEIPFKVISDVESSTTGLHCPCEGTVRILREAGELFVMGKLTSIRIGTYTGLLDVTKDVREKMIAEEALNTKTIRVLFPYKPA</sequence>